<evidence type="ECO:0000313" key="2">
    <source>
        <dbReference type="EMBL" id="KAK0709841.1"/>
    </source>
</evidence>
<evidence type="ECO:0008006" key="4">
    <source>
        <dbReference type="Google" id="ProtNLM"/>
    </source>
</evidence>
<dbReference type="Proteomes" id="UP001172101">
    <property type="component" value="Unassembled WGS sequence"/>
</dbReference>
<evidence type="ECO:0000256" key="1">
    <source>
        <dbReference type="SAM" id="MobiDB-lite"/>
    </source>
</evidence>
<protein>
    <recommendedName>
        <fullName evidence="4">Monooxygenase</fullName>
    </recommendedName>
</protein>
<dbReference type="EMBL" id="JAUIRO010000006">
    <property type="protein sequence ID" value="KAK0709841.1"/>
    <property type="molecule type" value="Genomic_DNA"/>
</dbReference>
<dbReference type="SUPFAM" id="SSF54909">
    <property type="entry name" value="Dimeric alpha+beta barrel"/>
    <property type="match status" value="1"/>
</dbReference>
<dbReference type="Pfam" id="PF13826">
    <property type="entry name" value="Monooxy_af470-like"/>
    <property type="match status" value="1"/>
</dbReference>
<dbReference type="GeneID" id="85325890"/>
<gene>
    <name evidence="2" type="ORF">B0T26DRAFT_723270</name>
</gene>
<feature type="compositionally biased region" description="Low complexity" evidence="1">
    <location>
        <begin position="105"/>
        <end position="114"/>
    </location>
</feature>
<dbReference type="InterPro" id="IPR025444">
    <property type="entry name" value="Monooxy_af470"/>
</dbReference>
<feature type="region of interest" description="Disordered" evidence="1">
    <location>
        <begin position="1"/>
        <end position="22"/>
    </location>
</feature>
<organism evidence="2 3">
    <name type="scientific">Lasiosphaeria miniovina</name>
    <dbReference type="NCBI Taxonomy" id="1954250"/>
    <lineage>
        <taxon>Eukaryota</taxon>
        <taxon>Fungi</taxon>
        <taxon>Dikarya</taxon>
        <taxon>Ascomycota</taxon>
        <taxon>Pezizomycotina</taxon>
        <taxon>Sordariomycetes</taxon>
        <taxon>Sordariomycetidae</taxon>
        <taxon>Sordariales</taxon>
        <taxon>Lasiosphaeriaceae</taxon>
        <taxon>Lasiosphaeria</taxon>
    </lineage>
</organism>
<name>A0AA40A5Q8_9PEZI</name>
<accession>A0AA40A5Q8</accession>
<keyword evidence="3" id="KW-1185">Reference proteome</keyword>
<feature type="region of interest" description="Disordered" evidence="1">
    <location>
        <begin position="94"/>
        <end position="121"/>
    </location>
</feature>
<dbReference type="InterPro" id="IPR011008">
    <property type="entry name" value="Dimeric_a/b-barrel"/>
</dbReference>
<proteinExistence type="predicted"/>
<sequence length="301" mass="32373">MAPSSFTGIFSPRKERHHTTQNSFTGMFKDSFSLSTIFAMGALGQTALMLALPARYALLPTAAFLVHAMASTALALQSGDTVLSDVVPGRTSAVLPRESYDPHSSDSNSNRNSNTPFPSRPGTTGVVVMHLGVRLNHPLGVLAPGAREMGEHFVACNAKVLARARDFGCLGTSPWRADGAGPNNTLLSVYYFRTVEGLHAFARDPVHRAAWDWYNSSVAKRLGYTRIGIFHEIFYAAPGAHESVYVNMPPTLIGAASAVVRNNTTGEDEWVSPLVKGASGSALRSMYSRMGREKEDAEPAS</sequence>
<dbReference type="RefSeq" id="XP_060293145.1">
    <property type="nucleotide sequence ID" value="XM_060442620.1"/>
</dbReference>
<reference evidence="2" key="1">
    <citation type="submission" date="2023-06" db="EMBL/GenBank/DDBJ databases">
        <title>Genome-scale phylogeny and comparative genomics of the fungal order Sordariales.</title>
        <authorList>
            <consortium name="Lawrence Berkeley National Laboratory"/>
            <person name="Hensen N."/>
            <person name="Bonometti L."/>
            <person name="Westerberg I."/>
            <person name="Brannstrom I.O."/>
            <person name="Guillou S."/>
            <person name="Cros-Aarteil S."/>
            <person name="Calhoun S."/>
            <person name="Haridas S."/>
            <person name="Kuo A."/>
            <person name="Mondo S."/>
            <person name="Pangilinan J."/>
            <person name="Riley R."/>
            <person name="LaButti K."/>
            <person name="Andreopoulos B."/>
            <person name="Lipzen A."/>
            <person name="Chen C."/>
            <person name="Yanf M."/>
            <person name="Daum C."/>
            <person name="Ng V."/>
            <person name="Clum A."/>
            <person name="Steindorff A."/>
            <person name="Ohm R."/>
            <person name="Martin F."/>
            <person name="Silar P."/>
            <person name="Natvig D."/>
            <person name="Lalanne C."/>
            <person name="Gautier V."/>
            <person name="Ament-velasquez S.L."/>
            <person name="Kruys A."/>
            <person name="Hutchinson M.I."/>
            <person name="Powell A.J."/>
            <person name="Barry K."/>
            <person name="Miller A.N."/>
            <person name="Grigoriev I.V."/>
            <person name="Debuchy R."/>
            <person name="Gladieux P."/>
            <person name="Thoren M.H."/>
            <person name="Johannesson H."/>
        </authorList>
    </citation>
    <scope>NUCLEOTIDE SEQUENCE</scope>
    <source>
        <strain evidence="2">SMH2392-1A</strain>
    </source>
</reference>
<dbReference type="AlphaFoldDB" id="A0AA40A5Q8"/>
<evidence type="ECO:0000313" key="3">
    <source>
        <dbReference type="Proteomes" id="UP001172101"/>
    </source>
</evidence>
<comment type="caution">
    <text evidence="2">The sequence shown here is derived from an EMBL/GenBank/DDBJ whole genome shotgun (WGS) entry which is preliminary data.</text>
</comment>